<dbReference type="EMBL" id="VTRV01000130">
    <property type="protein sequence ID" value="TZF87659.1"/>
    <property type="molecule type" value="Genomic_DNA"/>
</dbReference>
<dbReference type="SUPFAM" id="SSF56349">
    <property type="entry name" value="DNA breaking-rejoining enzymes"/>
    <property type="match status" value="1"/>
</dbReference>
<accession>A0A5D8YYW6</accession>
<evidence type="ECO:0000313" key="11">
    <source>
        <dbReference type="Proteomes" id="UP000323164"/>
    </source>
</evidence>
<keyword evidence="6 10" id="KW-0413">Isomerase</keyword>
<dbReference type="InterPro" id="IPR049331">
    <property type="entry name" value="Top1B_N_bact"/>
</dbReference>
<dbReference type="RefSeq" id="WP_149353369.1">
    <property type="nucleotide sequence ID" value="NZ_VTRV01000130.1"/>
</dbReference>
<sequence>MSAVLSSQPDASFAARQAGLVYVSDASPGIARRKAGEGFSYVGVDGKPIDDEDTLARIRALAIPPAYVDVWICADALGHLQATGRDAKGRKQYRYHADWATVRGDGKFERIIAFGEALPKLRRRLQKDLALPGFPREKVLAIVVSVMARTLIRVGNDCYARSNRSFGLTTLRNRHVGFLRGGRAKFAFRGKSGLDHEIVLDDVQLVKLVKRCQQLPGQSLFQYVDDEGHSQPVGSAQVNDYLRDALGEAFTAKDFRTWGGTLAAIERFAATDVPDDATERALATIEKQVVTEVADLLGNTPSVCRKAYVDPAVLEGWRSGRLRAFTEGARSGRSWELAALRFLRDARRRVVAASRPERGSRRATGRSRTRTEPRGGGSARRRRRSTDDPSIAPASPA</sequence>
<dbReference type="Gene3D" id="3.90.15.10">
    <property type="entry name" value="Topoisomerase I, Chain A, domain 3"/>
    <property type="match status" value="1"/>
</dbReference>
<dbReference type="Gene3D" id="1.10.132.120">
    <property type="match status" value="1"/>
</dbReference>
<evidence type="ECO:0000259" key="8">
    <source>
        <dbReference type="Pfam" id="PF01028"/>
    </source>
</evidence>
<dbReference type="Gene3D" id="3.30.66.10">
    <property type="entry name" value="DNA topoisomerase I domain"/>
    <property type="match status" value="1"/>
</dbReference>
<feature type="domain" description="DNA topoisomerase IB N-terminal" evidence="9">
    <location>
        <begin position="38"/>
        <end position="86"/>
    </location>
</feature>
<feature type="domain" description="DNA topoisomerase I catalytic core eukaryotic-type" evidence="8">
    <location>
        <begin position="105"/>
        <end position="307"/>
    </location>
</feature>
<feature type="region of interest" description="Disordered" evidence="7">
    <location>
        <begin position="351"/>
        <end position="397"/>
    </location>
</feature>
<protein>
    <recommendedName>
        <fullName evidence="3">DNA topoisomerase</fullName>
        <ecNumber evidence="3">5.6.2.1</ecNumber>
    </recommendedName>
</protein>
<evidence type="ECO:0000256" key="1">
    <source>
        <dbReference type="ARBA" id="ARBA00000213"/>
    </source>
</evidence>
<dbReference type="InterPro" id="IPR011010">
    <property type="entry name" value="DNA_brk_join_enz"/>
</dbReference>
<dbReference type="Pfam" id="PF21338">
    <property type="entry name" value="Top1B_N_bact"/>
    <property type="match status" value="1"/>
</dbReference>
<dbReference type="InterPro" id="IPR035447">
    <property type="entry name" value="DNA_topo_I_N_sf"/>
</dbReference>
<evidence type="ECO:0000256" key="5">
    <source>
        <dbReference type="ARBA" id="ARBA00023125"/>
    </source>
</evidence>
<gene>
    <name evidence="10" type="ORF">FW784_10900</name>
</gene>
<dbReference type="AlphaFoldDB" id="A0A5D8YYW6"/>
<dbReference type="GO" id="GO:0003677">
    <property type="term" value="F:DNA binding"/>
    <property type="evidence" value="ECO:0007669"/>
    <property type="project" value="UniProtKB-KW"/>
</dbReference>
<dbReference type="Proteomes" id="UP000323164">
    <property type="component" value="Unassembled WGS sequence"/>
</dbReference>
<name>A0A5D8YYW6_9GAMM</name>
<evidence type="ECO:0000256" key="2">
    <source>
        <dbReference type="ARBA" id="ARBA00006645"/>
    </source>
</evidence>
<dbReference type="InterPro" id="IPR001631">
    <property type="entry name" value="TopoI"/>
</dbReference>
<keyword evidence="4" id="KW-0799">Topoisomerase</keyword>
<dbReference type="PROSITE" id="PS52038">
    <property type="entry name" value="TOPO_IB_2"/>
    <property type="match status" value="1"/>
</dbReference>
<evidence type="ECO:0000256" key="4">
    <source>
        <dbReference type="ARBA" id="ARBA00023029"/>
    </source>
</evidence>
<keyword evidence="5" id="KW-0238">DNA-binding</keyword>
<keyword evidence="11" id="KW-1185">Reference proteome</keyword>
<comment type="catalytic activity">
    <reaction evidence="1">
        <text>ATP-independent breakage of single-stranded DNA, followed by passage and rejoining.</text>
        <dbReference type="EC" id="5.6.2.1"/>
    </reaction>
</comment>
<dbReference type="OrthoDB" id="9778962at2"/>
<dbReference type="InterPro" id="IPR014711">
    <property type="entry name" value="TopoI_cat_a-hlx-sub_euk"/>
</dbReference>
<evidence type="ECO:0000256" key="7">
    <source>
        <dbReference type="SAM" id="MobiDB-lite"/>
    </source>
</evidence>
<dbReference type="PRINTS" id="PR00416">
    <property type="entry name" value="EUTPISMRASEI"/>
</dbReference>
<evidence type="ECO:0000259" key="9">
    <source>
        <dbReference type="Pfam" id="PF21338"/>
    </source>
</evidence>
<evidence type="ECO:0000313" key="10">
    <source>
        <dbReference type="EMBL" id="TZF87659.1"/>
    </source>
</evidence>
<reference evidence="10 11" key="1">
    <citation type="submission" date="2019-08" db="EMBL/GenBank/DDBJ databases">
        <title>Draft genome sequence of Lysobacter sp. UKS-15.</title>
        <authorList>
            <person name="Im W.-T."/>
        </authorList>
    </citation>
    <scope>NUCLEOTIDE SEQUENCE [LARGE SCALE GENOMIC DNA]</scope>
    <source>
        <strain evidence="10 11">UKS-15</strain>
    </source>
</reference>
<dbReference type="GO" id="GO:0003917">
    <property type="term" value="F:DNA topoisomerase type I (single strand cut, ATP-independent) activity"/>
    <property type="evidence" value="ECO:0007669"/>
    <property type="project" value="UniProtKB-EC"/>
</dbReference>
<dbReference type="SUPFAM" id="SSF55869">
    <property type="entry name" value="DNA topoisomerase I domain"/>
    <property type="match status" value="1"/>
</dbReference>
<evidence type="ECO:0000256" key="6">
    <source>
        <dbReference type="ARBA" id="ARBA00023235"/>
    </source>
</evidence>
<dbReference type="GO" id="GO:0006265">
    <property type="term" value="P:DNA topological change"/>
    <property type="evidence" value="ECO:0007669"/>
    <property type="project" value="InterPro"/>
</dbReference>
<dbReference type="EC" id="5.6.2.1" evidence="3"/>
<dbReference type="Pfam" id="PF01028">
    <property type="entry name" value="Topoisom_I"/>
    <property type="match status" value="1"/>
</dbReference>
<evidence type="ECO:0000256" key="3">
    <source>
        <dbReference type="ARBA" id="ARBA00012891"/>
    </source>
</evidence>
<comment type="similarity">
    <text evidence="2">Belongs to the type IB topoisomerase family.</text>
</comment>
<organism evidence="10 11">
    <name type="scientific">Cognatilysobacter lacus</name>
    <dbReference type="NCBI Taxonomy" id="1643323"/>
    <lineage>
        <taxon>Bacteria</taxon>
        <taxon>Pseudomonadati</taxon>
        <taxon>Pseudomonadota</taxon>
        <taxon>Gammaproteobacteria</taxon>
        <taxon>Lysobacterales</taxon>
        <taxon>Lysobacteraceae</taxon>
        <taxon>Cognatilysobacter</taxon>
    </lineage>
</organism>
<comment type="caution">
    <text evidence="10">The sequence shown here is derived from an EMBL/GenBank/DDBJ whole genome shotgun (WGS) entry which is preliminary data.</text>
</comment>
<dbReference type="InterPro" id="IPR013500">
    <property type="entry name" value="TopoI_cat_euk"/>
</dbReference>
<proteinExistence type="inferred from homology"/>
<dbReference type="CDD" id="cd00659">
    <property type="entry name" value="Topo_IB_C"/>
    <property type="match status" value="1"/>
</dbReference>